<sequence length="364" mass="41501">MRPRLAIFLLVFLLGKAFGDEPETTEPPEEEDPKNLDDPLIYAAFSLSPKLRPDTDADVRLGVLALYYRLHKKHVLRAIEGYEYGYPDGVGYRFYKAYSDRDVCGIHSSMKMDKCIETLYNVITHEQRTGNSWLLAKKNTSITGEFMREALDERWMEQDLTGGQILCHMTMRFEFMRAPIPFCGYRTLDSKEIKEGQLPAAWNAELLETLQFDRMPEDGNCAMHSFCPNPCDEKTPQGHYVMSCPTAGSKCELSPEFNSDFIMMRHNDWNETCNCPTHKVYQKEAGTCVLQNFCRFHECPVKQVCKNNADGPTCICQLGYYDVDGECLLIEERLLAWDSLAVSAALGPSTNTIFLLTTLFYALS</sequence>
<evidence type="ECO:0000313" key="4">
    <source>
        <dbReference type="EMBL" id="CAJ0574613.1"/>
    </source>
</evidence>
<keyword evidence="1" id="KW-0245">EGF-like domain</keyword>
<protein>
    <recommendedName>
        <fullName evidence="3">EGF-like domain-containing protein</fullName>
    </recommendedName>
</protein>
<evidence type="ECO:0000259" key="3">
    <source>
        <dbReference type="PROSITE" id="PS50026"/>
    </source>
</evidence>
<feature type="domain" description="EGF-like" evidence="3">
    <location>
        <begin position="290"/>
        <end position="326"/>
    </location>
</feature>
<proteinExistence type="predicted"/>
<comment type="caution">
    <text evidence="1">Lacks conserved residue(s) required for the propagation of feature annotation.</text>
</comment>
<feature type="non-terminal residue" evidence="4">
    <location>
        <position position="1"/>
    </location>
</feature>
<accession>A0AA36CTL3</accession>
<organism evidence="4 5">
    <name type="scientific">Mesorhabditis spiculigera</name>
    <dbReference type="NCBI Taxonomy" id="96644"/>
    <lineage>
        <taxon>Eukaryota</taxon>
        <taxon>Metazoa</taxon>
        <taxon>Ecdysozoa</taxon>
        <taxon>Nematoda</taxon>
        <taxon>Chromadorea</taxon>
        <taxon>Rhabditida</taxon>
        <taxon>Rhabditina</taxon>
        <taxon>Rhabditomorpha</taxon>
        <taxon>Rhabditoidea</taxon>
        <taxon>Rhabditidae</taxon>
        <taxon>Mesorhabditinae</taxon>
        <taxon>Mesorhabditis</taxon>
    </lineage>
</organism>
<feature type="chain" id="PRO_5041469474" description="EGF-like domain-containing protein" evidence="2">
    <location>
        <begin position="20"/>
        <end position="364"/>
    </location>
</feature>
<dbReference type="InterPro" id="IPR000742">
    <property type="entry name" value="EGF"/>
</dbReference>
<feature type="signal peptide" evidence="2">
    <location>
        <begin position="1"/>
        <end position="19"/>
    </location>
</feature>
<evidence type="ECO:0000313" key="5">
    <source>
        <dbReference type="Proteomes" id="UP001177023"/>
    </source>
</evidence>
<dbReference type="EMBL" id="CATQJA010002631">
    <property type="protein sequence ID" value="CAJ0574613.1"/>
    <property type="molecule type" value="Genomic_DNA"/>
</dbReference>
<gene>
    <name evidence="4" type="ORF">MSPICULIGERA_LOCUS12945</name>
</gene>
<evidence type="ECO:0000256" key="2">
    <source>
        <dbReference type="SAM" id="SignalP"/>
    </source>
</evidence>
<dbReference type="AlphaFoldDB" id="A0AA36CTL3"/>
<name>A0AA36CTL3_9BILA</name>
<keyword evidence="5" id="KW-1185">Reference proteome</keyword>
<keyword evidence="2" id="KW-0732">Signal</keyword>
<evidence type="ECO:0000256" key="1">
    <source>
        <dbReference type="PROSITE-ProRule" id="PRU00076"/>
    </source>
</evidence>
<dbReference type="PROSITE" id="PS50026">
    <property type="entry name" value="EGF_3"/>
    <property type="match status" value="1"/>
</dbReference>
<dbReference type="Proteomes" id="UP001177023">
    <property type="component" value="Unassembled WGS sequence"/>
</dbReference>
<comment type="caution">
    <text evidence="4">The sequence shown here is derived from an EMBL/GenBank/DDBJ whole genome shotgun (WGS) entry which is preliminary data.</text>
</comment>
<reference evidence="4" key="1">
    <citation type="submission" date="2023-06" db="EMBL/GenBank/DDBJ databases">
        <authorList>
            <person name="Delattre M."/>
        </authorList>
    </citation>
    <scope>NUCLEOTIDE SEQUENCE</scope>
    <source>
        <strain evidence="4">AF72</strain>
    </source>
</reference>